<comment type="caution">
    <text evidence="2">The sequence shown here is derived from an EMBL/GenBank/DDBJ whole genome shotgun (WGS) entry which is preliminary data.</text>
</comment>
<reference evidence="2" key="1">
    <citation type="journal article" date="2023" name="G3 (Bethesda)">
        <title>Whole genome assemblies of Zophobas morio and Tenebrio molitor.</title>
        <authorList>
            <person name="Kaur S."/>
            <person name="Stinson S.A."/>
            <person name="diCenzo G.C."/>
        </authorList>
    </citation>
    <scope>NUCLEOTIDE SEQUENCE</scope>
    <source>
        <strain evidence="2">QUZm001</strain>
    </source>
</reference>
<feature type="compositionally biased region" description="Polar residues" evidence="1">
    <location>
        <begin position="62"/>
        <end position="74"/>
    </location>
</feature>
<dbReference type="EMBL" id="JALNTZ010000006">
    <property type="protein sequence ID" value="KAJ3650046.1"/>
    <property type="molecule type" value="Genomic_DNA"/>
</dbReference>
<name>A0AA38MBF9_9CUCU</name>
<accession>A0AA38MBF9</accession>
<evidence type="ECO:0000313" key="3">
    <source>
        <dbReference type="Proteomes" id="UP001168821"/>
    </source>
</evidence>
<sequence length="81" mass="9067">MEGKRLSSRAQDIVSNFIEYFALEKENGGPLISLNGTEQRVADVLSVTRRTVSKIKRKTRRASQSNKITAQSESTETKRPA</sequence>
<dbReference type="Proteomes" id="UP001168821">
    <property type="component" value="Unassembled WGS sequence"/>
</dbReference>
<protein>
    <submittedName>
        <fullName evidence="2">Uncharacterized protein</fullName>
    </submittedName>
</protein>
<proteinExistence type="predicted"/>
<evidence type="ECO:0000256" key="1">
    <source>
        <dbReference type="SAM" id="MobiDB-lite"/>
    </source>
</evidence>
<organism evidence="2 3">
    <name type="scientific">Zophobas morio</name>
    <dbReference type="NCBI Taxonomy" id="2755281"/>
    <lineage>
        <taxon>Eukaryota</taxon>
        <taxon>Metazoa</taxon>
        <taxon>Ecdysozoa</taxon>
        <taxon>Arthropoda</taxon>
        <taxon>Hexapoda</taxon>
        <taxon>Insecta</taxon>
        <taxon>Pterygota</taxon>
        <taxon>Neoptera</taxon>
        <taxon>Endopterygota</taxon>
        <taxon>Coleoptera</taxon>
        <taxon>Polyphaga</taxon>
        <taxon>Cucujiformia</taxon>
        <taxon>Tenebrionidae</taxon>
        <taxon>Zophobas</taxon>
    </lineage>
</organism>
<evidence type="ECO:0000313" key="2">
    <source>
        <dbReference type="EMBL" id="KAJ3650046.1"/>
    </source>
</evidence>
<dbReference type="AlphaFoldDB" id="A0AA38MBF9"/>
<feature type="region of interest" description="Disordered" evidence="1">
    <location>
        <begin position="54"/>
        <end position="81"/>
    </location>
</feature>
<keyword evidence="3" id="KW-1185">Reference proteome</keyword>
<gene>
    <name evidence="2" type="ORF">Zmor_021757</name>
</gene>